<keyword evidence="3" id="KW-1185">Reference proteome</keyword>
<proteinExistence type="predicted"/>
<dbReference type="Gramene" id="ONK58342">
    <property type="protein sequence ID" value="ONK58342"/>
    <property type="gene ID" value="A4U43_C09F11220"/>
</dbReference>
<evidence type="ECO:0000313" key="3">
    <source>
        <dbReference type="Proteomes" id="UP000243459"/>
    </source>
</evidence>
<dbReference type="EMBL" id="CM007389">
    <property type="protein sequence ID" value="ONK58342.1"/>
    <property type="molecule type" value="Genomic_DNA"/>
</dbReference>
<accession>A0A5P1E6S0</accession>
<protein>
    <submittedName>
        <fullName evidence="2">Uncharacterized protein</fullName>
    </submittedName>
</protein>
<reference evidence="3" key="1">
    <citation type="journal article" date="2017" name="Nat. Commun.">
        <title>The asparagus genome sheds light on the origin and evolution of a young Y chromosome.</title>
        <authorList>
            <person name="Harkess A."/>
            <person name="Zhou J."/>
            <person name="Xu C."/>
            <person name="Bowers J.E."/>
            <person name="Van der Hulst R."/>
            <person name="Ayyampalayam S."/>
            <person name="Mercati F."/>
            <person name="Riccardi P."/>
            <person name="McKain M.R."/>
            <person name="Kakrana A."/>
            <person name="Tang H."/>
            <person name="Ray J."/>
            <person name="Groenendijk J."/>
            <person name="Arikit S."/>
            <person name="Mathioni S.M."/>
            <person name="Nakano M."/>
            <person name="Shan H."/>
            <person name="Telgmann-Rauber A."/>
            <person name="Kanno A."/>
            <person name="Yue Z."/>
            <person name="Chen H."/>
            <person name="Li W."/>
            <person name="Chen Y."/>
            <person name="Xu X."/>
            <person name="Zhang Y."/>
            <person name="Luo S."/>
            <person name="Chen H."/>
            <person name="Gao J."/>
            <person name="Mao Z."/>
            <person name="Pires J.C."/>
            <person name="Luo M."/>
            <person name="Kudrna D."/>
            <person name="Wing R.A."/>
            <person name="Meyers B.C."/>
            <person name="Yi K."/>
            <person name="Kong H."/>
            <person name="Lavrijsen P."/>
            <person name="Sunseri F."/>
            <person name="Falavigna A."/>
            <person name="Ye Y."/>
            <person name="Leebens-Mack J.H."/>
            <person name="Chen G."/>
        </authorList>
    </citation>
    <scope>NUCLEOTIDE SEQUENCE [LARGE SCALE GENOMIC DNA]</scope>
    <source>
        <strain evidence="3">cv. DH0086</strain>
    </source>
</reference>
<feature type="compositionally biased region" description="Polar residues" evidence="1">
    <location>
        <begin position="90"/>
        <end position="100"/>
    </location>
</feature>
<feature type="compositionally biased region" description="Acidic residues" evidence="1">
    <location>
        <begin position="101"/>
        <end position="116"/>
    </location>
</feature>
<name>A0A5P1E6S0_ASPOF</name>
<dbReference type="AlphaFoldDB" id="A0A5P1E6S0"/>
<organism evidence="2 3">
    <name type="scientific">Asparagus officinalis</name>
    <name type="common">Garden asparagus</name>
    <dbReference type="NCBI Taxonomy" id="4686"/>
    <lineage>
        <taxon>Eukaryota</taxon>
        <taxon>Viridiplantae</taxon>
        <taxon>Streptophyta</taxon>
        <taxon>Embryophyta</taxon>
        <taxon>Tracheophyta</taxon>
        <taxon>Spermatophyta</taxon>
        <taxon>Magnoliopsida</taxon>
        <taxon>Liliopsida</taxon>
        <taxon>Asparagales</taxon>
        <taxon>Asparagaceae</taxon>
        <taxon>Asparagoideae</taxon>
        <taxon>Asparagus</taxon>
    </lineage>
</organism>
<sequence>MGELAAKLGIGRRSKKLSIRCHGPIIVAQIFGLTRADPPLEQHLSEEQSVVQASEIETIADTITGTVDPAPQLVLSSRPGKEPTGLAGESASQAPLSSEPQAEETTEYYNVSEEEGGAWPFPH</sequence>
<dbReference type="Proteomes" id="UP000243459">
    <property type="component" value="Chromosome 9"/>
</dbReference>
<gene>
    <name evidence="2" type="ORF">A4U43_C09F11220</name>
</gene>
<evidence type="ECO:0000313" key="2">
    <source>
        <dbReference type="EMBL" id="ONK58342.1"/>
    </source>
</evidence>
<feature type="region of interest" description="Disordered" evidence="1">
    <location>
        <begin position="70"/>
        <end position="123"/>
    </location>
</feature>
<evidence type="ECO:0000256" key="1">
    <source>
        <dbReference type="SAM" id="MobiDB-lite"/>
    </source>
</evidence>